<dbReference type="EMBL" id="CP000774">
    <property type="protein sequence ID" value="ABS61729.1"/>
    <property type="molecule type" value="Genomic_DNA"/>
</dbReference>
<accession>A7HP96</accession>
<feature type="compositionally biased region" description="Basic and acidic residues" evidence="1">
    <location>
        <begin position="93"/>
        <end position="102"/>
    </location>
</feature>
<dbReference type="STRING" id="402881.Plav_0106"/>
<feature type="compositionally biased region" description="Basic and acidic residues" evidence="1">
    <location>
        <begin position="48"/>
        <end position="69"/>
    </location>
</feature>
<sequence>MEVNTLSNPDKNHESQIDKKTKVDEAQKETFPASDPPAWTSGVASAEEDAKRAVRKAEEAERERKHREDDVDETLDESFPASDPPSWNGTHAGDGHDPSQKK</sequence>
<dbReference type="AlphaFoldDB" id="A7HP96"/>
<protein>
    <submittedName>
        <fullName evidence="2">Uncharacterized protein</fullName>
    </submittedName>
</protein>
<evidence type="ECO:0000256" key="1">
    <source>
        <dbReference type="SAM" id="MobiDB-lite"/>
    </source>
</evidence>
<dbReference type="eggNOG" id="ENOG502ZUNE">
    <property type="taxonomic scope" value="Bacteria"/>
</dbReference>
<dbReference type="KEGG" id="pla:Plav_0106"/>
<feature type="region of interest" description="Disordered" evidence="1">
    <location>
        <begin position="1"/>
        <end position="102"/>
    </location>
</feature>
<dbReference type="HOGENOM" id="CLU_2274661_0_0_5"/>
<feature type="compositionally biased region" description="Basic and acidic residues" evidence="1">
    <location>
        <begin position="10"/>
        <end position="28"/>
    </location>
</feature>
<dbReference type="Proteomes" id="UP000006377">
    <property type="component" value="Chromosome"/>
</dbReference>
<reference evidence="2 3" key="1">
    <citation type="journal article" date="2011" name="Stand. Genomic Sci.">
        <title>Complete genome sequence of Parvibaculum lavamentivorans type strain (DS-1(T)).</title>
        <authorList>
            <person name="Schleheck D."/>
            <person name="Weiss M."/>
            <person name="Pitluck S."/>
            <person name="Bruce D."/>
            <person name="Land M.L."/>
            <person name="Han S."/>
            <person name="Saunders E."/>
            <person name="Tapia R."/>
            <person name="Detter C."/>
            <person name="Brettin T."/>
            <person name="Han J."/>
            <person name="Woyke T."/>
            <person name="Goodwin L."/>
            <person name="Pennacchio L."/>
            <person name="Nolan M."/>
            <person name="Cook A.M."/>
            <person name="Kjelleberg S."/>
            <person name="Thomas T."/>
        </authorList>
    </citation>
    <scope>NUCLEOTIDE SEQUENCE [LARGE SCALE GENOMIC DNA]</scope>
    <source>
        <strain evidence="3">DS-1 / DSM 13023 / NCIMB 13966</strain>
    </source>
</reference>
<proteinExistence type="predicted"/>
<dbReference type="RefSeq" id="WP_011995020.1">
    <property type="nucleotide sequence ID" value="NC_009719.1"/>
</dbReference>
<evidence type="ECO:0000313" key="3">
    <source>
        <dbReference type="Proteomes" id="UP000006377"/>
    </source>
</evidence>
<organism evidence="2 3">
    <name type="scientific">Parvibaculum lavamentivorans (strain DS-1 / DSM 13023 / NCIMB 13966)</name>
    <dbReference type="NCBI Taxonomy" id="402881"/>
    <lineage>
        <taxon>Bacteria</taxon>
        <taxon>Pseudomonadati</taxon>
        <taxon>Pseudomonadota</taxon>
        <taxon>Alphaproteobacteria</taxon>
        <taxon>Hyphomicrobiales</taxon>
        <taxon>Parvibaculaceae</taxon>
        <taxon>Parvibaculum</taxon>
    </lineage>
</organism>
<evidence type="ECO:0000313" key="2">
    <source>
        <dbReference type="EMBL" id="ABS61729.1"/>
    </source>
</evidence>
<keyword evidence="3" id="KW-1185">Reference proteome</keyword>
<gene>
    <name evidence="2" type="ordered locus">Plav_0106</name>
</gene>
<name>A7HP96_PARL1</name>